<protein>
    <submittedName>
        <fullName evidence="1">Uncharacterized protein</fullName>
    </submittedName>
</protein>
<sequence length="79" mass="8908">MAKRLGAETVQVNSNSQLIVNQIKDQYSLKDPRMMKYYDKVWELIKEIGTVEVEWVGRERNAHADALASLATACAPSLN</sequence>
<reference evidence="1 2" key="1">
    <citation type="journal article" date="2021" name="Hortic Res">
        <title>High-quality reference genome and annotation aids understanding of berry development for evergreen blueberry (Vaccinium darrowii).</title>
        <authorList>
            <person name="Yu J."/>
            <person name="Hulse-Kemp A.M."/>
            <person name="Babiker E."/>
            <person name="Staton M."/>
        </authorList>
    </citation>
    <scope>NUCLEOTIDE SEQUENCE [LARGE SCALE GENOMIC DNA]</scope>
    <source>
        <strain evidence="2">cv. NJ 8807/NJ 8810</strain>
        <tissue evidence="1">Young leaf</tissue>
    </source>
</reference>
<name>A0ACB7Y818_9ERIC</name>
<keyword evidence="2" id="KW-1185">Reference proteome</keyword>
<dbReference type="Proteomes" id="UP000828048">
    <property type="component" value="Chromosome 7"/>
</dbReference>
<evidence type="ECO:0000313" key="2">
    <source>
        <dbReference type="Proteomes" id="UP000828048"/>
    </source>
</evidence>
<comment type="caution">
    <text evidence="1">The sequence shown here is derived from an EMBL/GenBank/DDBJ whole genome shotgun (WGS) entry which is preliminary data.</text>
</comment>
<accession>A0ACB7Y818</accession>
<proteinExistence type="predicted"/>
<evidence type="ECO:0000313" key="1">
    <source>
        <dbReference type="EMBL" id="KAH7849188.1"/>
    </source>
</evidence>
<gene>
    <name evidence="1" type="ORF">Vadar_014289</name>
</gene>
<dbReference type="EMBL" id="CM037157">
    <property type="protein sequence ID" value="KAH7849188.1"/>
    <property type="molecule type" value="Genomic_DNA"/>
</dbReference>
<organism evidence="1 2">
    <name type="scientific">Vaccinium darrowii</name>
    <dbReference type="NCBI Taxonomy" id="229202"/>
    <lineage>
        <taxon>Eukaryota</taxon>
        <taxon>Viridiplantae</taxon>
        <taxon>Streptophyta</taxon>
        <taxon>Embryophyta</taxon>
        <taxon>Tracheophyta</taxon>
        <taxon>Spermatophyta</taxon>
        <taxon>Magnoliopsida</taxon>
        <taxon>eudicotyledons</taxon>
        <taxon>Gunneridae</taxon>
        <taxon>Pentapetalae</taxon>
        <taxon>asterids</taxon>
        <taxon>Ericales</taxon>
        <taxon>Ericaceae</taxon>
        <taxon>Vaccinioideae</taxon>
        <taxon>Vaccinieae</taxon>
        <taxon>Vaccinium</taxon>
    </lineage>
</organism>